<dbReference type="CDD" id="cd06170">
    <property type="entry name" value="LuxR_C_like"/>
    <property type="match status" value="1"/>
</dbReference>
<sequence>MTERTIDSAAADTLRRARDAAAREVWGEAYRLLGRLDTACLTPDDCAAFADAAWWTSRIDESIVQRMRAYSGYVAAGAARQAGLMAWLLFYEHQLAGRTAVAAGWLRRARRHLRGEPECVEQCYLAWIDAEHAQERGAFDEAMAAARRMAGIARRCGSPDLLAMSIEAQAGVLVARERVGDGLDLLDDAMCSAMAGELSSFFTGWVYCLGLQQAMACVDLERAAEWTDAAMRWCAAMPAENNYRGLCRVHRVEVLELRGSWSEALTEAVRTREELLPYERRTAAEAVYLVGQIQRRRGELAAAEESYDRAHELGRDPQPGLALLRLAQGKADASAAALQSALASGAEAGALARSRLLAAQVEVCLALGRTAEARSAAEGLESLARDWQRRCGSERTLLHASAAAASGALAFAARDLDRALSRLRRALAVWLELRVPYEAAQVRMTLAAADRAAGDDEGARMELRAAEQAFRQLGAVPDARRAAALLADVRRRRPGGLTEREIQVLRLVAAGRTNRAIATELVISEHTVARHLNNIFAKLDVSSRAAATAYAYRHGLM</sequence>
<dbReference type="InterPro" id="IPR016032">
    <property type="entry name" value="Sig_transdc_resp-reg_C-effctor"/>
</dbReference>
<evidence type="ECO:0000259" key="4">
    <source>
        <dbReference type="PROSITE" id="PS50043"/>
    </source>
</evidence>
<dbReference type="PRINTS" id="PR00038">
    <property type="entry name" value="HTHLUXR"/>
</dbReference>
<dbReference type="Pfam" id="PF00196">
    <property type="entry name" value="GerE"/>
    <property type="match status" value="1"/>
</dbReference>
<organism evidence="5">
    <name type="scientific">Streptomyces sp. R28</name>
    <dbReference type="NCBI Taxonomy" id="3238628"/>
    <lineage>
        <taxon>Bacteria</taxon>
        <taxon>Bacillati</taxon>
        <taxon>Actinomycetota</taxon>
        <taxon>Actinomycetes</taxon>
        <taxon>Kitasatosporales</taxon>
        <taxon>Streptomycetaceae</taxon>
        <taxon>Streptomyces</taxon>
    </lineage>
</organism>
<dbReference type="InterPro" id="IPR000792">
    <property type="entry name" value="Tscrpt_reg_LuxR_C"/>
</dbReference>
<accession>A0AB39QA80</accession>
<dbReference type="PANTHER" id="PTHR44688">
    <property type="entry name" value="DNA-BINDING TRANSCRIPTIONAL ACTIVATOR DEVR_DOSR"/>
    <property type="match status" value="1"/>
</dbReference>
<dbReference type="AlphaFoldDB" id="A0AB39QA80"/>
<dbReference type="EMBL" id="CP163439">
    <property type="protein sequence ID" value="XDQ39564.1"/>
    <property type="molecule type" value="Genomic_DNA"/>
</dbReference>
<dbReference type="PANTHER" id="PTHR44688:SF16">
    <property type="entry name" value="DNA-BINDING TRANSCRIPTIONAL ACTIVATOR DEVR_DOSR"/>
    <property type="match status" value="1"/>
</dbReference>
<keyword evidence="2" id="KW-0238">DNA-binding</keyword>
<evidence type="ECO:0000256" key="2">
    <source>
        <dbReference type="ARBA" id="ARBA00023125"/>
    </source>
</evidence>
<name>A0AB39QA80_9ACTN</name>
<dbReference type="SMART" id="SM00421">
    <property type="entry name" value="HTH_LUXR"/>
    <property type="match status" value="1"/>
</dbReference>
<dbReference type="Gene3D" id="1.10.10.10">
    <property type="entry name" value="Winged helix-like DNA-binding domain superfamily/Winged helix DNA-binding domain"/>
    <property type="match status" value="1"/>
</dbReference>
<dbReference type="RefSeq" id="WP_369174287.1">
    <property type="nucleotide sequence ID" value="NZ_CP163439.1"/>
</dbReference>
<evidence type="ECO:0000313" key="5">
    <source>
        <dbReference type="EMBL" id="XDQ39564.1"/>
    </source>
</evidence>
<dbReference type="GO" id="GO:0003677">
    <property type="term" value="F:DNA binding"/>
    <property type="evidence" value="ECO:0007669"/>
    <property type="project" value="UniProtKB-KW"/>
</dbReference>
<evidence type="ECO:0000256" key="3">
    <source>
        <dbReference type="ARBA" id="ARBA00023163"/>
    </source>
</evidence>
<evidence type="ECO:0000256" key="1">
    <source>
        <dbReference type="ARBA" id="ARBA00023015"/>
    </source>
</evidence>
<dbReference type="PROSITE" id="PS00622">
    <property type="entry name" value="HTH_LUXR_1"/>
    <property type="match status" value="1"/>
</dbReference>
<protein>
    <submittedName>
        <fullName evidence="5">LuxR C-terminal-related transcriptional regulator</fullName>
    </submittedName>
</protein>
<proteinExistence type="predicted"/>
<dbReference type="PROSITE" id="PS50043">
    <property type="entry name" value="HTH_LUXR_2"/>
    <property type="match status" value="1"/>
</dbReference>
<gene>
    <name evidence="5" type="ORF">AB5J49_42860</name>
</gene>
<feature type="domain" description="HTH luxR-type" evidence="4">
    <location>
        <begin position="490"/>
        <end position="555"/>
    </location>
</feature>
<reference evidence="5" key="1">
    <citation type="submission" date="2024-07" db="EMBL/GenBank/DDBJ databases">
        <authorList>
            <person name="Yu S.T."/>
        </authorList>
    </citation>
    <scope>NUCLEOTIDE SEQUENCE</scope>
    <source>
        <strain evidence="5">R28</strain>
    </source>
</reference>
<keyword evidence="3" id="KW-0804">Transcription</keyword>
<dbReference type="GO" id="GO:0006355">
    <property type="term" value="P:regulation of DNA-templated transcription"/>
    <property type="evidence" value="ECO:0007669"/>
    <property type="project" value="InterPro"/>
</dbReference>
<dbReference type="SUPFAM" id="SSF46894">
    <property type="entry name" value="C-terminal effector domain of the bipartite response regulators"/>
    <property type="match status" value="1"/>
</dbReference>
<dbReference type="InterPro" id="IPR036388">
    <property type="entry name" value="WH-like_DNA-bd_sf"/>
</dbReference>
<keyword evidence="1" id="KW-0805">Transcription regulation</keyword>